<dbReference type="EMBL" id="JADGKB010000011">
    <property type="protein sequence ID" value="KAJ3260436.1"/>
    <property type="molecule type" value="Genomic_DNA"/>
</dbReference>
<evidence type="ECO:0000259" key="3">
    <source>
        <dbReference type="PROSITE" id="PS51186"/>
    </source>
</evidence>
<dbReference type="PANTHER" id="PTHR43072">
    <property type="entry name" value="N-ACETYLTRANSFERASE"/>
    <property type="match status" value="1"/>
</dbReference>
<evidence type="ECO:0000313" key="4">
    <source>
        <dbReference type="EMBL" id="KAJ3260436.1"/>
    </source>
</evidence>
<evidence type="ECO:0000256" key="1">
    <source>
        <dbReference type="ARBA" id="ARBA00022679"/>
    </source>
</evidence>
<evidence type="ECO:0000256" key="2">
    <source>
        <dbReference type="ARBA" id="ARBA00023315"/>
    </source>
</evidence>
<reference evidence="4" key="1">
    <citation type="submission" date="2020-05" db="EMBL/GenBank/DDBJ databases">
        <title>Phylogenomic resolution of chytrid fungi.</title>
        <authorList>
            <person name="Stajich J.E."/>
            <person name="Amses K."/>
            <person name="Simmons R."/>
            <person name="Seto K."/>
            <person name="Myers J."/>
            <person name="Bonds A."/>
            <person name="Quandt C.A."/>
            <person name="Barry K."/>
            <person name="Liu P."/>
            <person name="Grigoriev I."/>
            <person name="Longcore J.E."/>
            <person name="James T.Y."/>
        </authorList>
    </citation>
    <scope>NUCLEOTIDE SEQUENCE</scope>
    <source>
        <strain evidence="4">PLAUS21</strain>
    </source>
</reference>
<sequence length="160" mass="18487">MIRSARLEDAEQIASIYNYYIKNTVITFEEELVKVEEMKDRISKTQSEFPWIVYEQDGKILGYAYASTFRTRYAYRFTVELTVYLDHTASGKGIGSILYTDLIEKVKDMGKKAVIGGVSLPNEKSVKLHEKCGFVYVGTFPKVGYKFEKWIDVAFYQLNL</sequence>
<dbReference type="Pfam" id="PF13420">
    <property type="entry name" value="Acetyltransf_4"/>
    <property type="match status" value="1"/>
</dbReference>
<dbReference type="SUPFAM" id="SSF55729">
    <property type="entry name" value="Acyl-CoA N-acyltransferases (Nat)"/>
    <property type="match status" value="1"/>
</dbReference>
<name>A0AAD5UNU6_9FUNG</name>
<organism evidence="4 5">
    <name type="scientific">Boothiomyces macroporosus</name>
    <dbReference type="NCBI Taxonomy" id="261099"/>
    <lineage>
        <taxon>Eukaryota</taxon>
        <taxon>Fungi</taxon>
        <taxon>Fungi incertae sedis</taxon>
        <taxon>Chytridiomycota</taxon>
        <taxon>Chytridiomycota incertae sedis</taxon>
        <taxon>Chytridiomycetes</taxon>
        <taxon>Rhizophydiales</taxon>
        <taxon>Terramycetaceae</taxon>
        <taxon>Boothiomyces</taxon>
    </lineage>
</organism>
<gene>
    <name evidence="4" type="ORF">HK103_000578</name>
</gene>
<proteinExistence type="predicted"/>
<evidence type="ECO:0000313" key="5">
    <source>
        <dbReference type="Proteomes" id="UP001210925"/>
    </source>
</evidence>
<dbReference type="CDD" id="cd04301">
    <property type="entry name" value="NAT_SF"/>
    <property type="match status" value="1"/>
</dbReference>
<comment type="caution">
    <text evidence="4">The sequence shown here is derived from an EMBL/GenBank/DDBJ whole genome shotgun (WGS) entry which is preliminary data.</text>
</comment>
<keyword evidence="1" id="KW-0808">Transferase</keyword>
<dbReference type="AlphaFoldDB" id="A0AAD5UNU6"/>
<dbReference type="GO" id="GO:0016747">
    <property type="term" value="F:acyltransferase activity, transferring groups other than amino-acyl groups"/>
    <property type="evidence" value="ECO:0007669"/>
    <property type="project" value="InterPro"/>
</dbReference>
<feature type="domain" description="N-acetyltransferase" evidence="3">
    <location>
        <begin position="1"/>
        <end position="152"/>
    </location>
</feature>
<dbReference type="Proteomes" id="UP001210925">
    <property type="component" value="Unassembled WGS sequence"/>
</dbReference>
<dbReference type="PANTHER" id="PTHR43072:SF23">
    <property type="entry name" value="UPF0039 PROTEIN C11D3.02C"/>
    <property type="match status" value="1"/>
</dbReference>
<dbReference type="Gene3D" id="3.40.630.30">
    <property type="match status" value="1"/>
</dbReference>
<keyword evidence="2" id="KW-0012">Acyltransferase</keyword>
<accession>A0AAD5UNU6</accession>
<dbReference type="PROSITE" id="PS51186">
    <property type="entry name" value="GNAT"/>
    <property type="match status" value="1"/>
</dbReference>
<dbReference type="NCBIfam" id="NF040504">
    <property type="entry name" value="resist_ArsN1b"/>
    <property type="match status" value="1"/>
</dbReference>
<protein>
    <recommendedName>
        <fullName evidence="3">N-acetyltransferase domain-containing protein</fullName>
    </recommendedName>
</protein>
<dbReference type="InterPro" id="IPR000182">
    <property type="entry name" value="GNAT_dom"/>
</dbReference>
<dbReference type="InterPro" id="IPR016181">
    <property type="entry name" value="Acyl_CoA_acyltransferase"/>
</dbReference>
<keyword evidence="5" id="KW-1185">Reference proteome</keyword>